<comment type="caution">
    <text evidence="1">The sequence shown here is derived from an EMBL/GenBank/DDBJ whole genome shotgun (WGS) entry which is preliminary data.</text>
</comment>
<gene>
    <name evidence="1" type="ORF">SAMN05216279_13222</name>
</gene>
<reference evidence="2" key="1">
    <citation type="submission" date="2016-10" db="EMBL/GenBank/DDBJ databases">
        <authorList>
            <person name="de Groot N.N."/>
        </authorList>
    </citation>
    <scope>NUCLEOTIDE SEQUENCE [LARGE SCALE GENOMIC DNA]</scope>
    <source>
        <strain evidence="2">DSM 15758</strain>
    </source>
</reference>
<evidence type="ECO:0000313" key="2">
    <source>
        <dbReference type="Proteomes" id="UP000183046"/>
    </source>
</evidence>
<accession>A0A1G5PHC7</accession>
<sequence>MQYQALKKRHRQERDQQPPNLSLRIHRALSWLNRAEQADDADGRFIFLWIAFNAAYATDIDEQRRLSEQETFKAFLEGSV</sequence>
<proteinExistence type="predicted"/>
<dbReference type="AlphaFoldDB" id="A0A1G5PHC7"/>
<dbReference type="EMBL" id="FMWB01000032">
    <property type="protein sequence ID" value="SCZ48768.1"/>
    <property type="molecule type" value="Genomic_DNA"/>
</dbReference>
<name>A0A1G5PHC7_9PSED</name>
<evidence type="ECO:0000313" key="1">
    <source>
        <dbReference type="EMBL" id="SCZ48768.1"/>
    </source>
</evidence>
<organism evidence="1 2">
    <name type="scientific">Pseudomonas oryzihabitans</name>
    <dbReference type="NCBI Taxonomy" id="47885"/>
    <lineage>
        <taxon>Bacteria</taxon>
        <taxon>Pseudomonadati</taxon>
        <taxon>Pseudomonadota</taxon>
        <taxon>Gammaproteobacteria</taxon>
        <taxon>Pseudomonadales</taxon>
        <taxon>Pseudomonadaceae</taxon>
        <taxon>Pseudomonas</taxon>
    </lineage>
</organism>
<protein>
    <submittedName>
        <fullName evidence="1">Uncharacterized protein</fullName>
    </submittedName>
</protein>
<dbReference type="Proteomes" id="UP000183046">
    <property type="component" value="Unassembled WGS sequence"/>
</dbReference>